<sequence>MAFGNRNETNGEHVYGYFTIMNDILPITCDERAAIVDNGSSLLATREVRDAQLPDDNQLQSVVRYTPCASRSGTEEDNVEQSLEHIAPPVELLSWPLCETDPGLIHTGDKDAQLSENFFFNGLMSSFGIFNGHMLGKSNMSSGDALCDSVLPTQTSYEISPICSHSMCFNRDSDLSSTPSDACSGEPLQSCYHLLLGSTTQYPDQYTTERQLPKPYDTRTYTASIWTDASEWTADFQNTKINDLEELRGPLLFEHLAPETALSEGSVEPDGHK</sequence>
<protein>
    <submittedName>
        <fullName evidence="1">Uncharacterized protein</fullName>
    </submittedName>
</protein>
<proteinExistence type="predicted"/>
<keyword evidence="2" id="KW-1185">Reference proteome</keyword>
<dbReference type="EMBL" id="KV745177">
    <property type="protein sequence ID" value="OCK76809.1"/>
    <property type="molecule type" value="Genomic_DNA"/>
</dbReference>
<evidence type="ECO:0000313" key="1">
    <source>
        <dbReference type="EMBL" id="OCK76809.1"/>
    </source>
</evidence>
<reference evidence="1 2" key="1">
    <citation type="journal article" date="2016" name="Nat. Commun.">
        <title>Ectomycorrhizal ecology is imprinted in the genome of the dominant symbiotic fungus Cenococcum geophilum.</title>
        <authorList>
            <consortium name="DOE Joint Genome Institute"/>
            <person name="Peter M."/>
            <person name="Kohler A."/>
            <person name="Ohm R.A."/>
            <person name="Kuo A."/>
            <person name="Krutzmann J."/>
            <person name="Morin E."/>
            <person name="Arend M."/>
            <person name="Barry K.W."/>
            <person name="Binder M."/>
            <person name="Choi C."/>
            <person name="Clum A."/>
            <person name="Copeland A."/>
            <person name="Grisel N."/>
            <person name="Haridas S."/>
            <person name="Kipfer T."/>
            <person name="LaButti K."/>
            <person name="Lindquist E."/>
            <person name="Lipzen A."/>
            <person name="Maire R."/>
            <person name="Meier B."/>
            <person name="Mihaltcheva S."/>
            <person name="Molinier V."/>
            <person name="Murat C."/>
            <person name="Poggeler S."/>
            <person name="Quandt C.A."/>
            <person name="Sperisen C."/>
            <person name="Tritt A."/>
            <person name="Tisserant E."/>
            <person name="Crous P.W."/>
            <person name="Henrissat B."/>
            <person name="Nehls U."/>
            <person name="Egli S."/>
            <person name="Spatafora J.W."/>
            <person name="Grigoriev I.V."/>
            <person name="Martin F.M."/>
        </authorList>
    </citation>
    <scope>NUCLEOTIDE SEQUENCE [LARGE SCALE GENOMIC DNA]</scope>
    <source>
        <strain evidence="1 2">CBS 459.81</strain>
    </source>
</reference>
<dbReference type="Proteomes" id="UP000250266">
    <property type="component" value="Unassembled WGS sequence"/>
</dbReference>
<evidence type="ECO:0000313" key="2">
    <source>
        <dbReference type="Proteomes" id="UP000250266"/>
    </source>
</evidence>
<gene>
    <name evidence="1" type="ORF">K432DRAFT_135651</name>
</gene>
<name>A0A8E2E441_9PEZI</name>
<accession>A0A8E2E441</accession>
<organism evidence="1 2">
    <name type="scientific">Lepidopterella palustris CBS 459.81</name>
    <dbReference type="NCBI Taxonomy" id="1314670"/>
    <lineage>
        <taxon>Eukaryota</taxon>
        <taxon>Fungi</taxon>
        <taxon>Dikarya</taxon>
        <taxon>Ascomycota</taxon>
        <taxon>Pezizomycotina</taxon>
        <taxon>Dothideomycetes</taxon>
        <taxon>Pleosporomycetidae</taxon>
        <taxon>Mytilinidiales</taxon>
        <taxon>Argynnaceae</taxon>
        <taxon>Lepidopterella</taxon>
    </lineage>
</organism>
<dbReference type="AlphaFoldDB" id="A0A8E2E441"/>